<dbReference type="GO" id="GO:0016779">
    <property type="term" value="F:nucleotidyltransferase activity"/>
    <property type="evidence" value="ECO:0007669"/>
    <property type="project" value="UniProtKB-KW"/>
</dbReference>
<dbReference type="SUPFAM" id="SSF53448">
    <property type="entry name" value="Nucleotide-diphospho-sugar transferases"/>
    <property type="match status" value="1"/>
</dbReference>
<evidence type="ECO:0000313" key="5">
    <source>
        <dbReference type="Proteomes" id="UP000242957"/>
    </source>
</evidence>
<accession>A0A1H0IZ57</accession>
<dbReference type="InterPro" id="IPR054790">
    <property type="entry name" value="MurU"/>
</dbReference>
<sequence>MKVMILAAGKGERLRPLTLHTPKPLVRAAGVPLIERQLLALRQAGFEQLVINHAWLGAQIEEYLGDGGRFGVSILYSAEGEPLETGGGIFRALPLLGDAPFAVANGDIWTDFDYRALHAALADGDLAHLVLVDNPGHNGRGDFRLRDGRVEDQREGEPSLTYSGIAVLHPALFDGCRDGAFKLAPLLRQAMAEGRVSGVHHRGRWVDVGTHERLAEVERRLAEAP</sequence>
<proteinExistence type="predicted"/>
<dbReference type="Gene3D" id="3.90.550.10">
    <property type="entry name" value="Spore Coat Polysaccharide Biosynthesis Protein SpsA, Chain A"/>
    <property type="match status" value="1"/>
</dbReference>
<keyword evidence="1 4" id="KW-0808">Transferase</keyword>
<keyword evidence="5" id="KW-1185">Reference proteome</keyword>
<evidence type="ECO:0000259" key="3">
    <source>
        <dbReference type="Pfam" id="PF00483"/>
    </source>
</evidence>
<dbReference type="Proteomes" id="UP000242957">
    <property type="component" value="Unassembled WGS sequence"/>
</dbReference>
<feature type="domain" description="Nucleotidyl transferase" evidence="3">
    <location>
        <begin position="2"/>
        <end position="122"/>
    </location>
</feature>
<dbReference type="STRING" id="198616.SAMN05216193_110198"/>
<evidence type="ECO:0000256" key="1">
    <source>
        <dbReference type="ARBA" id="ARBA00022679"/>
    </source>
</evidence>
<dbReference type="PANTHER" id="PTHR43584:SF8">
    <property type="entry name" value="N-ACETYLMURAMATE ALPHA-1-PHOSPHATE URIDYLYLTRANSFERASE"/>
    <property type="match status" value="1"/>
</dbReference>
<dbReference type="CDD" id="cd06422">
    <property type="entry name" value="NTP_transferase_like_1"/>
    <property type="match status" value="1"/>
</dbReference>
<keyword evidence="2 4" id="KW-0548">Nucleotidyltransferase</keyword>
<dbReference type="PANTHER" id="PTHR43584">
    <property type="entry name" value="NUCLEOTIDYL TRANSFERASE"/>
    <property type="match status" value="1"/>
</dbReference>
<dbReference type="InterPro" id="IPR005835">
    <property type="entry name" value="NTP_transferase_dom"/>
</dbReference>
<gene>
    <name evidence="4" type="ORF">SAMN05216193_110198</name>
</gene>
<dbReference type="OrthoDB" id="9788272at2"/>
<name>A0A1H0IZ57_9PSED</name>
<evidence type="ECO:0000256" key="2">
    <source>
        <dbReference type="ARBA" id="ARBA00022695"/>
    </source>
</evidence>
<dbReference type="NCBIfam" id="NF045761">
    <property type="entry name" value="NAMPUrTaseMurU"/>
    <property type="match status" value="1"/>
</dbReference>
<evidence type="ECO:0000313" key="4">
    <source>
        <dbReference type="EMBL" id="SDO36777.1"/>
    </source>
</evidence>
<dbReference type="Pfam" id="PF00483">
    <property type="entry name" value="NTP_transferase"/>
    <property type="match status" value="1"/>
</dbReference>
<dbReference type="EMBL" id="FNIJ01000010">
    <property type="protein sequence ID" value="SDO36777.1"/>
    <property type="molecule type" value="Genomic_DNA"/>
</dbReference>
<organism evidence="4 5">
    <name type="scientific">Pseudomonas jinjuensis</name>
    <dbReference type="NCBI Taxonomy" id="198616"/>
    <lineage>
        <taxon>Bacteria</taxon>
        <taxon>Pseudomonadati</taxon>
        <taxon>Pseudomonadota</taxon>
        <taxon>Gammaproteobacteria</taxon>
        <taxon>Pseudomonadales</taxon>
        <taxon>Pseudomonadaceae</taxon>
        <taxon>Pseudomonas</taxon>
    </lineage>
</organism>
<dbReference type="RefSeq" id="WP_084314926.1">
    <property type="nucleotide sequence ID" value="NZ_FNIJ01000010.1"/>
</dbReference>
<protein>
    <submittedName>
        <fullName evidence="4">MurNAc alpha-1-phosphate uridylyltransferase</fullName>
    </submittedName>
</protein>
<reference evidence="5" key="1">
    <citation type="submission" date="2016-10" db="EMBL/GenBank/DDBJ databases">
        <authorList>
            <person name="Varghese N."/>
            <person name="Submissions S."/>
        </authorList>
    </citation>
    <scope>NUCLEOTIDE SEQUENCE [LARGE SCALE GENOMIC DNA]</scope>
    <source>
        <strain evidence="5">JCM 21621</strain>
    </source>
</reference>
<dbReference type="InterPro" id="IPR050065">
    <property type="entry name" value="GlmU-like"/>
</dbReference>
<dbReference type="AlphaFoldDB" id="A0A1H0IZ57"/>
<dbReference type="InterPro" id="IPR029044">
    <property type="entry name" value="Nucleotide-diphossugar_trans"/>
</dbReference>